<sequence length="1095" mass="120027">MQNQSPHLTSTEGQSSAATEPQQSLCIVKGNISKTERVTVMDVGEKSKTSTGGCLPQGEPVNAPCENRNALPQRPHKQPGDQLPEKETSPCQNNLSVSALLNEVTQAHSRMTRNEAPVSIELPPNQMDVQPPQKTLSERETTTDDIQTPSLHSGLQAAIGKMTQDTWYHSGGSNESHTVLFTDLQNSTLKSPGGIENTQGCNVSSSAQQSQVNTVIQTFEGTEIQVREKVEGNEVGELPVQSNSLAPNKKKVEIETESAAPHMIEHIETEITKGAANKDTNIIIVDVCTKESEKNEHVLKMERETSSALQNLKSSLFEPAIPLLTKTQQNTNISELHTKDFQEIHKPVTKVISVAELLRSQLKALDSTLANSVTAKAVHAGFGQDLNTVETETCEKLKEDGNKLEVKKSDKKTETSITPPRNIKETLMEIYHQLYNTDQEQIQSQGATSLPVQALQKPLVIPPTSVVDTCTTMETAGLQDSDKRYNEGFLNICQETGASTLVPLKDCPVVLLSRSENVKHTLPPSTSEDELSKRLTSGTVSAEPGTLLAVKKANSQKVNITVLEQAKGEPVQSKDMLTSATQLKSKIEKGIPEMNSTTLDNYKKEEHDTKNFSLQSAKKIPTKSVPGTDTQDENLHISQQDSSMVEDFPRTDSFGNLTPEVSPLLKKRESVSPVPSATPQELASGARRKILVPKAKTEEASEATSPVENQIQKNEVPTESSKLFASPVTFSTSPSLSRRSPLLQPRGEKTSPVERRSPLLSRRKTTSESQAPSQPLTEELLSPITEVKPAEKDKHDPFKAPQVIRKIRGETFADASGHLKLWCQFFNVLSDSTINWYRNEERIAQNKKTAGDETQVNLAIVQASCKDSGVYGCTITNEYGTDSTDCLLSADILAGMSLREDLGVGEEIEMTPMIFNRGVADSGVWGNKLFGRIMMQESHIGDGCSHKVWRAKVIYGLEPVFESGNTCIIKVRNPIAYGGKAESCLIDRNLDIIKQECKIQNLAREYCKIFSAEARVIENFGPSLEVIPVYLMYRPANTIPYASVEADLTGVYQKYSVLDETGRIDMSLALRQSRSAVHCSTGSFSGPMAICYSLG</sequence>
<dbReference type="InterPro" id="IPR013783">
    <property type="entry name" value="Ig-like_fold"/>
</dbReference>
<dbReference type="AlphaFoldDB" id="A0A5J5DQ88"/>
<feature type="domain" description="Alpha-type protein kinase" evidence="12">
    <location>
        <begin position="917"/>
        <end position="1095"/>
    </location>
</feature>
<evidence type="ECO:0000256" key="10">
    <source>
        <dbReference type="SAM" id="MobiDB-lite"/>
    </source>
</evidence>
<dbReference type="PANTHER" id="PTHR47091">
    <property type="entry name" value="ALPHA-PROTEIN KINASE 2-RELATED"/>
    <property type="match status" value="1"/>
</dbReference>
<dbReference type="PROSITE" id="PS51158">
    <property type="entry name" value="ALPHA_KINASE"/>
    <property type="match status" value="1"/>
</dbReference>
<dbReference type="EC" id="2.7.11.1" evidence="2"/>
<reference evidence="13 14" key="1">
    <citation type="submission" date="2019-08" db="EMBL/GenBank/DDBJ databases">
        <title>A chromosome-level genome assembly, high-density linkage maps, and genome scans reveal the genomic architecture of hybrid incompatibilities underlying speciation via character displacement in darters (Percidae: Etheostominae).</title>
        <authorList>
            <person name="Moran R.L."/>
            <person name="Catchen J.M."/>
            <person name="Fuller R.C."/>
        </authorList>
    </citation>
    <scope>NUCLEOTIDE SEQUENCE [LARGE SCALE GENOMIC DNA]</scope>
    <source>
        <strain evidence="13">EspeVRDwgs_2016</strain>
        <tissue evidence="13">Muscle</tissue>
    </source>
</reference>
<dbReference type="InterPro" id="IPR013098">
    <property type="entry name" value="Ig_I-set"/>
</dbReference>
<name>A0A5J5DQ88_9PERO</name>
<dbReference type="InterPro" id="IPR004166">
    <property type="entry name" value="a-kinase_dom"/>
</dbReference>
<evidence type="ECO:0000313" key="14">
    <source>
        <dbReference type="Proteomes" id="UP000327493"/>
    </source>
</evidence>
<evidence type="ECO:0000256" key="6">
    <source>
        <dbReference type="ARBA" id="ARBA00023157"/>
    </source>
</evidence>
<dbReference type="InterPro" id="IPR007110">
    <property type="entry name" value="Ig-like_dom"/>
</dbReference>
<evidence type="ECO:0000256" key="1">
    <source>
        <dbReference type="ARBA" id="ARBA00008651"/>
    </source>
</evidence>
<feature type="compositionally biased region" description="Low complexity" evidence="10">
    <location>
        <begin position="731"/>
        <end position="745"/>
    </location>
</feature>
<organism evidence="13 14">
    <name type="scientific">Etheostoma spectabile</name>
    <name type="common">orangethroat darter</name>
    <dbReference type="NCBI Taxonomy" id="54343"/>
    <lineage>
        <taxon>Eukaryota</taxon>
        <taxon>Metazoa</taxon>
        <taxon>Chordata</taxon>
        <taxon>Craniata</taxon>
        <taxon>Vertebrata</taxon>
        <taxon>Euteleostomi</taxon>
        <taxon>Actinopterygii</taxon>
        <taxon>Neopterygii</taxon>
        <taxon>Teleostei</taxon>
        <taxon>Neoteleostei</taxon>
        <taxon>Acanthomorphata</taxon>
        <taxon>Eupercaria</taxon>
        <taxon>Perciformes</taxon>
        <taxon>Percoidei</taxon>
        <taxon>Percidae</taxon>
        <taxon>Etheostomatinae</taxon>
        <taxon>Etheostoma</taxon>
    </lineage>
</organism>
<comment type="catalytic activity">
    <reaction evidence="8">
        <text>L-threonyl-[protein] + ATP = O-phospho-L-threonyl-[protein] + ADP + H(+)</text>
        <dbReference type="Rhea" id="RHEA:46608"/>
        <dbReference type="Rhea" id="RHEA-COMP:11060"/>
        <dbReference type="Rhea" id="RHEA-COMP:11605"/>
        <dbReference type="ChEBI" id="CHEBI:15378"/>
        <dbReference type="ChEBI" id="CHEBI:30013"/>
        <dbReference type="ChEBI" id="CHEBI:30616"/>
        <dbReference type="ChEBI" id="CHEBI:61977"/>
        <dbReference type="ChEBI" id="CHEBI:456216"/>
        <dbReference type="EC" id="2.7.11.1"/>
    </reaction>
</comment>
<feature type="compositionally biased region" description="Polar residues" evidence="10">
    <location>
        <begin position="702"/>
        <end position="723"/>
    </location>
</feature>
<comment type="caution">
    <text evidence="13">The sequence shown here is derived from an EMBL/GenBank/DDBJ whole genome shotgun (WGS) entry which is preliminary data.</text>
</comment>
<evidence type="ECO:0000256" key="2">
    <source>
        <dbReference type="ARBA" id="ARBA00012513"/>
    </source>
</evidence>
<keyword evidence="4" id="KW-0808">Transferase</keyword>
<keyword evidence="3" id="KW-0723">Serine/threonine-protein kinase</keyword>
<evidence type="ECO:0000256" key="8">
    <source>
        <dbReference type="ARBA" id="ARBA00047899"/>
    </source>
</evidence>
<evidence type="ECO:0000256" key="3">
    <source>
        <dbReference type="ARBA" id="ARBA00022527"/>
    </source>
</evidence>
<dbReference type="GO" id="GO:0004674">
    <property type="term" value="F:protein serine/threonine kinase activity"/>
    <property type="evidence" value="ECO:0007669"/>
    <property type="project" value="UniProtKB-KW"/>
</dbReference>
<comment type="catalytic activity">
    <reaction evidence="9">
        <text>L-seryl-[protein] + ATP = O-phospho-L-seryl-[protein] + ADP + H(+)</text>
        <dbReference type="Rhea" id="RHEA:17989"/>
        <dbReference type="Rhea" id="RHEA-COMP:9863"/>
        <dbReference type="Rhea" id="RHEA-COMP:11604"/>
        <dbReference type="ChEBI" id="CHEBI:15378"/>
        <dbReference type="ChEBI" id="CHEBI:29999"/>
        <dbReference type="ChEBI" id="CHEBI:30616"/>
        <dbReference type="ChEBI" id="CHEBI:83421"/>
        <dbReference type="ChEBI" id="CHEBI:456216"/>
        <dbReference type="EC" id="2.7.11.1"/>
    </reaction>
</comment>
<feature type="compositionally biased region" description="Polar residues" evidence="10">
    <location>
        <begin position="767"/>
        <end position="776"/>
    </location>
</feature>
<dbReference type="EMBL" id="VOFY01000001">
    <property type="protein sequence ID" value="KAA8595432.1"/>
    <property type="molecule type" value="Genomic_DNA"/>
</dbReference>
<dbReference type="PROSITE" id="PS50835">
    <property type="entry name" value="IG_LIKE"/>
    <property type="match status" value="1"/>
</dbReference>
<protein>
    <recommendedName>
        <fullName evidence="2">non-specific serine/threonine protein kinase</fullName>
        <ecNumber evidence="2">2.7.11.1</ecNumber>
    </recommendedName>
</protein>
<dbReference type="Proteomes" id="UP000327493">
    <property type="component" value="Chromosome 1"/>
</dbReference>
<dbReference type="SUPFAM" id="SSF48726">
    <property type="entry name" value="Immunoglobulin"/>
    <property type="match status" value="1"/>
</dbReference>
<keyword evidence="14" id="KW-1185">Reference proteome</keyword>
<dbReference type="InterPro" id="IPR036179">
    <property type="entry name" value="Ig-like_dom_sf"/>
</dbReference>
<dbReference type="GO" id="GO:0005634">
    <property type="term" value="C:nucleus"/>
    <property type="evidence" value="ECO:0007669"/>
    <property type="project" value="TreeGrafter"/>
</dbReference>
<evidence type="ECO:0000259" key="11">
    <source>
        <dbReference type="PROSITE" id="PS50835"/>
    </source>
</evidence>
<dbReference type="Pfam" id="PF07679">
    <property type="entry name" value="I-set"/>
    <property type="match status" value="1"/>
</dbReference>
<keyword evidence="6" id="KW-1015">Disulfide bond</keyword>
<evidence type="ECO:0000256" key="5">
    <source>
        <dbReference type="ARBA" id="ARBA00022777"/>
    </source>
</evidence>
<comment type="similarity">
    <text evidence="1">Belongs to the protein kinase superfamily. Alpha-type protein kinase family. ALPK subfamily.</text>
</comment>
<feature type="region of interest" description="Disordered" evidence="10">
    <location>
        <begin position="652"/>
        <end position="780"/>
    </location>
</feature>
<feature type="compositionally biased region" description="Basic and acidic residues" evidence="10">
    <location>
        <begin position="746"/>
        <end position="757"/>
    </location>
</feature>
<dbReference type="Gene3D" id="2.60.40.10">
    <property type="entry name" value="Immunoglobulins"/>
    <property type="match status" value="1"/>
</dbReference>
<dbReference type="GO" id="GO:0055013">
    <property type="term" value="P:cardiac muscle cell development"/>
    <property type="evidence" value="ECO:0007669"/>
    <property type="project" value="TreeGrafter"/>
</dbReference>
<dbReference type="GO" id="GO:0005524">
    <property type="term" value="F:ATP binding"/>
    <property type="evidence" value="ECO:0007669"/>
    <property type="project" value="InterPro"/>
</dbReference>
<feature type="region of interest" description="Disordered" evidence="10">
    <location>
        <begin position="1"/>
        <end position="31"/>
    </location>
</feature>
<evidence type="ECO:0000313" key="13">
    <source>
        <dbReference type="EMBL" id="KAA8595432.1"/>
    </source>
</evidence>
<evidence type="ECO:0000256" key="7">
    <source>
        <dbReference type="ARBA" id="ARBA00023319"/>
    </source>
</evidence>
<feature type="region of interest" description="Disordered" evidence="10">
    <location>
        <begin position="44"/>
        <end position="91"/>
    </location>
</feature>
<dbReference type="SMART" id="SM00811">
    <property type="entry name" value="Alpha_kinase"/>
    <property type="match status" value="1"/>
</dbReference>
<gene>
    <name evidence="13" type="ORF">FQN60_010723</name>
</gene>
<keyword evidence="5" id="KW-0418">Kinase</keyword>
<accession>A0A5J5DQ88</accession>
<dbReference type="PANTHER" id="PTHR47091:SF1">
    <property type="entry name" value="ALPHA-PROTEIN KINASE 3"/>
    <property type="match status" value="1"/>
</dbReference>
<feature type="compositionally biased region" description="Polar residues" evidence="10">
    <location>
        <begin position="1"/>
        <end position="25"/>
    </location>
</feature>
<evidence type="ECO:0000256" key="9">
    <source>
        <dbReference type="ARBA" id="ARBA00048679"/>
    </source>
</evidence>
<evidence type="ECO:0000256" key="4">
    <source>
        <dbReference type="ARBA" id="ARBA00022679"/>
    </source>
</evidence>
<evidence type="ECO:0000259" key="12">
    <source>
        <dbReference type="PROSITE" id="PS51158"/>
    </source>
</evidence>
<keyword evidence="7" id="KW-0393">Immunoglobulin domain</keyword>
<dbReference type="Pfam" id="PF02816">
    <property type="entry name" value="Alpha_kinase"/>
    <property type="match status" value="1"/>
</dbReference>
<dbReference type="InterPro" id="IPR011009">
    <property type="entry name" value="Kinase-like_dom_sf"/>
</dbReference>
<proteinExistence type="inferred from homology"/>
<dbReference type="SUPFAM" id="SSF56112">
    <property type="entry name" value="Protein kinase-like (PK-like)"/>
    <property type="match status" value="1"/>
</dbReference>
<feature type="domain" description="Ig-like" evidence="11">
    <location>
        <begin position="801"/>
        <end position="889"/>
    </location>
</feature>